<dbReference type="PANTHER" id="PTHR32248:SF4">
    <property type="entry name" value="RNA POLYMERASE SIGMA-54 FACTOR"/>
    <property type="match status" value="1"/>
</dbReference>
<evidence type="ECO:0000256" key="11">
    <source>
        <dbReference type="SAM" id="MobiDB-lite"/>
    </source>
</evidence>
<dbReference type="NCBIfam" id="NF009118">
    <property type="entry name" value="PRK12469.1"/>
    <property type="match status" value="1"/>
</dbReference>
<proteinExistence type="inferred from homology"/>
<dbReference type="Gene3D" id="1.10.10.1330">
    <property type="entry name" value="RNA polymerase sigma-54 factor, core-binding domain"/>
    <property type="match status" value="1"/>
</dbReference>
<dbReference type="InterPro" id="IPR007634">
    <property type="entry name" value="RNA_pol_sigma_54_DNA-bd"/>
</dbReference>
<evidence type="ECO:0000256" key="1">
    <source>
        <dbReference type="ARBA" id="ARBA00008798"/>
    </source>
</evidence>
<evidence type="ECO:0000259" key="12">
    <source>
        <dbReference type="Pfam" id="PF04552"/>
    </source>
</evidence>
<comment type="similarity">
    <text evidence="1 10">Belongs to the sigma-54 factor family.</text>
</comment>
<dbReference type="PROSITE" id="PS00718">
    <property type="entry name" value="SIGMA54_2"/>
    <property type="match status" value="1"/>
</dbReference>
<keyword evidence="5 10" id="KW-0548">Nucleotidyltransferase</keyword>
<evidence type="ECO:0000256" key="3">
    <source>
        <dbReference type="ARBA" id="ARBA00022478"/>
    </source>
</evidence>
<evidence type="ECO:0000256" key="6">
    <source>
        <dbReference type="ARBA" id="ARBA00023015"/>
    </source>
</evidence>
<dbReference type="NCBIfam" id="NF004595">
    <property type="entry name" value="PRK05932.1-2"/>
    <property type="match status" value="1"/>
</dbReference>
<dbReference type="NCBIfam" id="TIGR02395">
    <property type="entry name" value="rpoN_sigma"/>
    <property type="match status" value="1"/>
</dbReference>
<dbReference type="InterPro" id="IPR000394">
    <property type="entry name" value="RNA_pol_sigma_54"/>
</dbReference>
<evidence type="ECO:0000256" key="7">
    <source>
        <dbReference type="ARBA" id="ARBA00023082"/>
    </source>
</evidence>
<dbReference type="GO" id="GO:0001216">
    <property type="term" value="F:DNA-binding transcription activator activity"/>
    <property type="evidence" value="ECO:0007669"/>
    <property type="project" value="InterPro"/>
</dbReference>
<evidence type="ECO:0000313" key="14">
    <source>
        <dbReference type="EMBL" id="VFJ46491.1"/>
    </source>
</evidence>
<evidence type="ECO:0000256" key="4">
    <source>
        <dbReference type="ARBA" id="ARBA00022679"/>
    </source>
</evidence>
<dbReference type="PROSITE" id="PS50044">
    <property type="entry name" value="SIGMA54_3"/>
    <property type="match status" value="1"/>
</dbReference>
<dbReference type="GO" id="GO:0016987">
    <property type="term" value="F:sigma factor activity"/>
    <property type="evidence" value="ECO:0007669"/>
    <property type="project" value="UniProtKB-KW"/>
</dbReference>
<dbReference type="InterPro" id="IPR007046">
    <property type="entry name" value="RNA_pol_sigma_54_core-bd"/>
</dbReference>
<evidence type="ECO:0000256" key="10">
    <source>
        <dbReference type="PIRNR" id="PIRNR000774"/>
    </source>
</evidence>
<dbReference type="EMBL" id="CAADFD010000003">
    <property type="protein sequence ID" value="VFJ47985.1"/>
    <property type="molecule type" value="Genomic_DNA"/>
</dbReference>
<accession>A0A450S7X7</accession>
<feature type="domain" description="RNA polymerase sigma factor 54 core-binding" evidence="13">
    <location>
        <begin position="120"/>
        <end position="309"/>
    </location>
</feature>
<dbReference type="Pfam" id="PF04963">
    <property type="entry name" value="Sigma54_CBD"/>
    <property type="match status" value="1"/>
</dbReference>
<dbReference type="FunFam" id="1.10.10.60:FF:000045">
    <property type="entry name" value="RNA polymerase sigma-54 factor"/>
    <property type="match status" value="1"/>
</dbReference>
<dbReference type="PANTHER" id="PTHR32248">
    <property type="entry name" value="RNA POLYMERASE SIGMA-54 FACTOR"/>
    <property type="match status" value="1"/>
</dbReference>
<dbReference type="GO" id="GO:0000428">
    <property type="term" value="C:DNA-directed RNA polymerase complex"/>
    <property type="evidence" value="ECO:0007669"/>
    <property type="project" value="UniProtKB-KW"/>
</dbReference>
<evidence type="ECO:0000313" key="15">
    <source>
        <dbReference type="EMBL" id="VFJ47985.1"/>
    </source>
</evidence>
<keyword evidence="6 10" id="KW-0805">Transcription regulation</keyword>
<dbReference type="AlphaFoldDB" id="A0A450S7X7"/>
<dbReference type="EMBL" id="CAADEW010000013">
    <property type="protein sequence ID" value="VFJ46491.1"/>
    <property type="molecule type" value="Genomic_DNA"/>
</dbReference>
<dbReference type="Pfam" id="PF04552">
    <property type="entry name" value="Sigma54_DBD"/>
    <property type="match status" value="1"/>
</dbReference>
<dbReference type="PIRSF" id="PIRSF000774">
    <property type="entry name" value="RpoN"/>
    <property type="match status" value="1"/>
</dbReference>
<evidence type="ECO:0000256" key="8">
    <source>
        <dbReference type="ARBA" id="ARBA00023125"/>
    </source>
</evidence>
<name>A0A450S7X7_9GAMM</name>
<protein>
    <recommendedName>
        <fullName evidence="2 10">RNA polymerase sigma-54 factor</fullName>
    </recommendedName>
</protein>
<keyword evidence="8 10" id="KW-0238">DNA-binding</keyword>
<keyword evidence="9 10" id="KW-0804">Transcription</keyword>
<dbReference type="Gene3D" id="1.10.10.60">
    <property type="entry name" value="Homeodomain-like"/>
    <property type="match status" value="1"/>
</dbReference>
<dbReference type="Pfam" id="PF00309">
    <property type="entry name" value="Sigma54_AID"/>
    <property type="match status" value="1"/>
</dbReference>
<evidence type="ECO:0000256" key="5">
    <source>
        <dbReference type="ARBA" id="ARBA00022695"/>
    </source>
</evidence>
<dbReference type="PRINTS" id="PR00045">
    <property type="entry name" value="SIGMA54FCT"/>
</dbReference>
<feature type="region of interest" description="Disordered" evidence="11">
    <location>
        <begin position="48"/>
        <end position="69"/>
    </location>
</feature>
<dbReference type="GO" id="GO:0016779">
    <property type="term" value="F:nucleotidyltransferase activity"/>
    <property type="evidence" value="ECO:0007669"/>
    <property type="project" value="UniProtKB-KW"/>
</dbReference>
<evidence type="ECO:0000259" key="13">
    <source>
        <dbReference type="Pfam" id="PF04963"/>
    </source>
</evidence>
<dbReference type="GO" id="GO:0003677">
    <property type="term" value="F:DNA binding"/>
    <property type="evidence" value="ECO:0007669"/>
    <property type="project" value="UniProtKB-KW"/>
</dbReference>
<comment type="function">
    <text evidence="10">Sigma factors are initiation factors that promote the attachment of RNA polymerase to specific initiation sites and are then released.</text>
</comment>
<sequence length="483" mass="54071">MKQSLQLGIGQHLMMSPQLQQSIRLLQLSTLELQMEIQKALESNIMLESEDGDGHQDTTTEGGEGAQADEKNIEVDVLPTDIPQELPIDTVWEDIYEGGLQVGSSRSSDIPNDIDVQKSGVERLRDHLYRQAELCRFSEIDQLIAIAIIDAIEDDGYLRVDMEHIRQSLSYGDPGVGIDEIEAVLHQIQSFEPVGVGARDLRDCLLLQLRALPQETVWRGHAIELVEHHLDLLGRRNYSKLMRLLTLDEDRLQQVVSLIQSLNPRPGSQIDSTPIPYITPDIFVRKINGRWHVDLNSEVMPKIRLNSCYARLVRRADNSADNSTLRAHLQEARWFLKSLRTRNDMLLKVASCIVERQQAFLEYGEEGMKPMITQDIADAVGVHASTISRITSRKYLHAPCGVYELKSLFSAHVTTQTGGKASSTAIRALIKKLIAAENVQKPVSDAKLAGILSGQGINVARRTIAKYREMLGIPPSSERKQLA</sequence>
<organism evidence="15">
    <name type="scientific">Candidatus Kentrum sp. FW</name>
    <dbReference type="NCBI Taxonomy" id="2126338"/>
    <lineage>
        <taxon>Bacteria</taxon>
        <taxon>Pseudomonadati</taxon>
        <taxon>Pseudomonadota</taxon>
        <taxon>Gammaproteobacteria</taxon>
        <taxon>Candidatus Kentrum</taxon>
    </lineage>
</organism>
<keyword evidence="7 10" id="KW-0731">Sigma factor</keyword>
<keyword evidence="3 10" id="KW-0240">DNA-directed RNA polymerase</keyword>
<evidence type="ECO:0000256" key="2">
    <source>
        <dbReference type="ARBA" id="ARBA00019942"/>
    </source>
</evidence>
<gene>
    <name evidence="14" type="ORF">BECKFW1821A_GA0114235_101311</name>
    <name evidence="15" type="ORF">BECKFW1821B_GA0114236_100367</name>
</gene>
<dbReference type="InterPro" id="IPR038709">
    <property type="entry name" value="RpoN_core-bd_sf"/>
</dbReference>
<keyword evidence="4 10" id="KW-0808">Transferase</keyword>
<reference evidence="15" key="1">
    <citation type="submission" date="2019-02" db="EMBL/GenBank/DDBJ databases">
        <authorList>
            <person name="Gruber-Vodicka R. H."/>
            <person name="Seah K. B. B."/>
        </authorList>
    </citation>
    <scope>NUCLEOTIDE SEQUENCE</scope>
    <source>
        <strain evidence="15">BECK_BZ106</strain>
        <strain evidence="14">BECK_BZ15</strain>
    </source>
</reference>
<evidence type="ECO:0000256" key="9">
    <source>
        <dbReference type="ARBA" id="ARBA00023163"/>
    </source>
</evidence>
<dbReference type="GO" id="GO:0006352">
    <property type="term" value="P:DNA-templated transcription initiation"/>
    <property type="evidence" value="ECO:0007669"/>
    <property type="project" value="InterPro"/>
</dbReference>
<feature type="domain" description="RNA polymerase sigma factor 54 DNA-binding" evidence="12">
    <location>
        <begin position="324"/>
        <end position="481"/>
    </location>
</feature>